<keyword evidence="1" id="KW-0732">Signal</keyword>
<dbReference type="SUPFAM" id="SSF50998">
    <property type="entry name" value="Quinoprotein alcohol dehydrogenase-like"/>
    <property type="match status" value="1"/>
</dbReference>
<dbReference type="RefSeq" id="WP_386409396.1">
    <property type="nucleotide sequence ID" value="NZ_JBHTJH010000017.1"/>
</dbReference>
<sequence>MKNYTLYSFLFLISAACLLSCSSDSSDDTPTSAVFIGELDWAKTIGGTREDVAEDVLITSDSGIAIFGTTKSIDGDIIDHQSEDNDFWLAKFSADGSLLWNKTYGGSSEDSGKAVIQTSDGGFAAVGFSRSTDGDVAGNNGFYDKWVIKVDASGELQWQKNFGFTGLDQAFSIVQTTDGGYFVGGFLDVTASGGLGNEGTATRNLHGVGDFWIHKLDANGNLIWRNYFGGSNNDRCYDIIQTDDGGVIMMGSSESNDVQVSNSKGSYDFWIVKVSSAGQIQWERSYGGSDADNGFAIAKSSDGGYLLVGDTQSTDGDVTDTKGSFDFWAVKINATGNIQWQKTYGGTGFESATDVVALQDGGYAIAGSSRSSDGDVSGNYAETDFWVIKISDSGTLLWEKNFGGSNFDFAHGIVETDDKKLIVVGDTYSTDNDVTLNKGQQDLLVIQIK</sequence>
<proteinExistence type="predicted"/>
<reference evidence="3" key="1">
    <citation type="journal article" date="2019" name="Int. J. Syst. Evol. Microbiol.">
        <title>The Global Catalogue of Microorganisms (GCM) 10K type strain sequencing project: providing services to taxonomists for standard genome sequencing and annotation.</title>
        <authorList>
            <consortium name="The Broad Institute Genomics Platform"/>
            <consortium name="The Broad Institute Genome Sequencing Center for Infectious Disease"/>
            <person name="Wu L."/>
            <person name="Ma J."/>
        </authorList>
    </citation>
    <scope>NUCLEOTIDE SEQUENCE [LARGE SCALE GENOMIC DNA]</scope>
    <source>
        <strain evidence="3">CCUG 62952</strain>
    </source>
</reference>
<dbReference type="PROSITE" id="PS51257">
    <property type="entry name" value="PROKAR_LIPOPROTEIN"/>
    <property type="match status" value="1"/>
</dbReference>
<dbReference type="PANTHER" id="PTHR42754:SF1">
    <property type="entry name" value="LIPOPROTEIN"/>
    <property type="match status" value="1"/>
</dbReference>
<feature type="chain" id="PRO_5045143095" description="Bulb-type lectin domain-containing protein" evidence="1">
    <location>
        <begin position="26"/>
        <end position="449"/>
    </location>
</feature>
<dbReference type="PANTHER" id="PTHR42754">
    <property type="entry name" value="ENDOGLUCANASE"/>
    <property type="match status" value="1"/>
</dbReference>
<evidence type="ECO:0000313" key="3">
    <source>
        <dbReference type="Proteomes" id="UP001596978"/>
    </source>
</evidence>
<dbReference type="InterPro" id="IPR011047">
    <property type="entry name" value="Quinoprotein_ADH-like_sf"/>
</dbReference>
<dbReference type="EMBL" id="JBHTJH010000017">
    <property type="protein sequence ID" value="MFD0863394.1"/>
    <property type="molecule type" value="Genomic_DNA"/>
</dbReference>
<accession>A0ABW3D1D3</accession>
<evidence type="ECO:0000313" key="2">
    <source>
        <dbReference type="EMBL" id="MFD0863394.1"/>
    </source>
</evidence>
<evidence type="ECO:0000256" key="1">
    <source>
        <dbReference type="SAM" id="SignalP"/>
    </source>
</evidence>
<name>A0ABW3D1D3_9FLAO</name>
<keyword evidence="3" id="KW-1185">Reference proteome</keyword>
<feature type="signal peptide" evidence="1">
    <location>
        <begin position="1"/>
        <end position="25"/>
    </location>
</feature>
<dbReference type="Proteomes" id="UP001596978">
    <property type="component" value="Unassembled WGS sequence"/>
</dbReference>
<organism evidence="2 3">
    <name type="scientific">Sungkyunkwania multivorans</name>
    <dbReference type="NCBI Taxonomy" id="1173618"/>
    <lineage>
        <taxon>Bacteria</taxon>
        <taxon>Pseudomonadati</taxon>
        <taxon>Bacteroidota</taxon>
        <taxon>Flavobacteriia</taxon>
        <taxon>Flavobacteriales</taxon>
        <taxon>Flavobacteriaceae</taxon>
        <taxon>Sungkyunkwania</taxon>
    </lineage>
</organism>
<evidence type="ECO:0008006" key="4">
    <source>
        <dbReference type="Google" id="ProtNLM"/>
    </source>
</evidence>
<comment type="caution">
    <text evidence="2">The sequence shown here is derived from an EMBL/GenBank/DDBJ whole genome shotgun (WGS) entry which is preliminary data.</text>
</comment>
<protein>
    <recommendedName>
        <fullName evidence="4">Bulb-type lectin domain-containing protein</fullName>
    </recommendedName>
</protein>
<gene>
    <name evidence="2" type="ORF">ACFQ1M_14360</name>
</gene>